<dbReference type="Proteomes" id="UP000593572">
    <property type="component" value="Unassembled WGS sequence"/>
</dbReference>
<name>A0A7J8NJ53_9ROSI</name>
<keyword evidence="3" id="KW-1185">Reference proteome</keyword>
<proteinExistence type="predicted"/>
<dbReference type="InterPro" id="IPR003439">
    <property type="entry name" value="ABC_transporter-like_ATP-bd"/>
</dbReference>
<evidence type="ECO:0000313" key="3">
    <source>
        <dbReference type="Proteomes" id="UP000593572"/>
    </source>
</evidence>
<dbReference type="AlphaFoldDB" id="A0A7J8NJ53"/>
<comment type="caution">
    <text evidence="2">The sequence shown here is derived from an EMBL/GenBank/DDBJ whole genome shotgun (WGS) entry which is preliminary data.</text>
</comment>
<feature type="domain" description="ABC transporter" evidence="1">
    <location>
        <begin position="5"/>
        <end position="33"/>
    </location>
</feature>
<evidence type="ECO:0000259" key="1">
    <source>
        <dbReference type="Pfam" id="PF00005"/>
    </source>
</evidence>
<accession>A0A7J8NJ53</accession>
<reference evidence="2 3" key="1">
    <citation type="journal article" date="2019" name="Genome Biol. Evol.">
        <title>Insights into the evolution of the New World diploid cottons (Gossypium, subgenus Houzingenia) based on genome sequencing.</title>
        <authorList>
            <person name="Grover C.E."/>
            <person name="Arick M.A. 2nd"/>
            <person name="Thrash A."/>
            <person name="Conover J.L."/>
            <person name="Sanders W.S."/>
            <person name="Peterson D.G."/>
            <person name="Frelichowski J.E."/>
            <person name="Scheffler J.A."/>
            <person name="Scheffler B.E."/>
            <person name="Wendel J.F."/>
        </authorList>
    </citation>
    <scope>NUCLEOTIDE SEQUENCE [LARGE SCALE GENOMIC DNA]</scope>
    <source>
        <strain evidence="2">157</strain>
        <tissue evidence="2">Leaf</tissue>
    </source>
</reference>
<dbReference type="InterPro" id="IPR050334">
    <property type="entry name" value="Molybdenum_import_ModC"/>
</dbReference>
<dbReference type="Gene3D" id="3.40.50.300">
    <property type="entry name" value="P-loop containing nucleotide triphosphate hydrolases"/>
    <property type="match status" value="1"/>
</dbReference>
<dbReference type="EMBL" id="JABEZX010352854">
    <property type="protein sequence ID" value="MBA0577017.1"/>
    <property type="molecule type" value="Genomic_DNA"/>
</dbReference>
<gene>
    <name evidence="2" type="ORF">Golob_023822</name>
</gene>
<dbReference type="GO" id="GO:0009941">
    <property type="term" value="C:chloroplast envelope"/>
    <property type="evidence" value="ECO:0007669"/>
    <property type="project" value="TreeGrafter"/>
</dbReference>
<organism evidence="2 3">
    <name type="scientific">Gossypium lobatum</name>
    <dbReference type="NCBI Taxonomy" id="34289"/>
    <lineage>
        <taxon>Eukaryota</taxon>
        <taxon>Viridiplantae</taxon>
        <taxon>Streptophyta</taxon>
        <taxon>Embryophyta</taxon>
        <taxon>Tracheophyta</taxon>
        <taxon>Spermatophyta</taxon>
        <taxon>Magnoliopsida</taxon>
        <taxon>eudicotyledons</taxon>
        <taxon>Gunneridae</taxon>
        <taxon>Pentapetalae</taxon>
        <taxon>rosids</taxon>
        <taxon>malvids</taxon>
        <taxon>Malvales</taxon>
        <taxon>Malvaceae</taxon>
        <taxon>Malvoideae</taxon>
        <taxon>Gossypium</taxon>
    </lineage>
</organism>
<dbReference type="GO" id="GO:0005524">
    <property type="term" value="F:ATP binding"/>
    <property type="evidence" value="ECO:0007669"/>
    <property type="project" value="InterPro"/>
</dbReference>
<sequence>MVPILKDCSIRIPSGPLWMLLGPNGCGKSTLLK</sequence>
<dbReference type="PANTHER" id="PTHR43514:SF4">
    <property type="entry name" value="ABC TRANSPORTER I FAMILY MEMBER 10"/>
    <property type="match status" value="1"/>
</dbReference>
<dbReference type="SUPFAM" id="SSF52540">
    <property type="entry name" value="P-loop containing nucleoside triphosphate hydrolases"/>
    <property type="match status" value="1"/>
</dbReference>
<dbReference type="InterPro" id="IPR027417">
    <property type="entry name" value="P-loop_NTPase"/>
</dbReference>
<dbReference type="Pfam" id="PF00005">
    <property type="entry name" value="ABC_tran"/>
    <property type="match status" value="1"/>
</dbReference>
<protein>
    <recommendedName>
        <fullName evidence="1">ABC transporter domain-containing protein</fullName>
    </recommendedName>
</protein>
<dbReference type="PANTHER" id="PTHR43514">
    <property type="entry name" value="ABC TRANSPORTER I FAMILY MEMBER 10"/>
    <property type="match status" value="1"/>
</dbReference>
<feature type="non-terminal residue" evidence="2">
    <location>
        <position position="33"/>
    </location>
</feature>
<dbReference type="GO" id="GO:0016887">
    <property type="term" value="F:ATP hydrolysis activity"/>
    <property type="evidence" value="ECO:0007669"/>
    <property type="project" value="InterPro"/>
</dbReference>
<evidence type="ECO:0000313" key="2">
    <source>
        <dbReference type="EMBL" id="MBA0577017.1"/>
    </source>
</evidence>